<accession>A0A255FYK4</accession>
<evidence type="ECO:0000259" key="5">
    <source>
        <dbReference type="PROSITE" id="PS50931"/>
    </source>
</evidence>
<keyword evidence="3" id="KW-0238">DNA-binding</keyword>
<dbReference type="Proteomes" id="UP000215896">
    <property type="component" value="Unassembled WGS sequence"/>
</dbReference>
<organism evidence="6 7">
    <name type="scientific">Enemella evansiae</name>
    <dbReference type="NCBI Taxonomy" id="2016499"/>
    <lineage>
        <taxon>Bacteria</taxon>
        <taxon>Bacillati</taxon>
        <taxon>Actinomycetota</taxon>
        <taxon>Actinomycetes</taxon>
        <taxon>Propionibacteriales</taxon>
        <taxon>Propionibacteriaceae</taxon>
        <taxon>Enemella</taxon>
    </lineage>
</organism>
<dbReference type="GO" id="GO:0003700">
    <property type="term" value="F:DNA-binding transcription factor activity"/>
    <property type="evidence" value="ECO:0007669"/>
    <property type="project" value="InterPro"/>
</dbReference>
<dbReference type="AlphaFoldDB" id="A0A255FYK4"/>
<dbReference type="Pfam" id="PF03466">
    <property type="entry name" value="LysR_substrate"/>
    <property type="match status" value="1"/>
</dbReference>
<evidence type="ECO:0000256" key="3">
    <source>
        <dbReference type="ARBA" id="ARBA00023125"/>
    </source>
</evidence>
<evidence type="ECO:0000256" key="4">
    <source>
        <dbReference type="ARBA" id="ARBA00023163"/>
    </source>
</evidence>
<dbReference type="GO" id="GO:0032993">
    <property type="term" value="C:protein-DNA complex"/>
    <property type="evidence" value="ECO:0007669"/>
    <property type="project" value="TreeGrafter"/>
</dbReference>
<comment type="caution">
    <text evidence="6">The sequence shown here is derived from an EMBL/GenBank/DDBJ whole genome shotgun (WGS) entry which is preliminary data.</text>
</comment>
<dbReference type="PRINTS" id="PR00039">
    <property type="entry name" value="HTHLYSR"/>
</dbReference>
<dbReference type="GO" id="GO:0003677">
    <property type="term" value="F:DNA binding"/>
    <property type="evidence" value="ECO:0007669"/>
    <property type="project" value="UniProtKB-KW"/>
</dbReference>
<dbReference type="InterPro" id="IPR005119">
    <property type="entry name" value="LysR_subst-bd"/>
</dbReference>
<evidence type="ECO:0000256" key="2">
    <source>
        <dbReference type="ARBA" id="ARBA00023015"/>
    </source>
</evidence>
<dbReference type="SUPFAM" id="SSF46785">
    <property type="entry name" value="Winged helix' DNA-binding domain"/>
    <property type="match status" value="1"/>
</dbReference>
<dbReference type="InterPro" id="IPR000847">
    <property type="entry name" value="LysR_HTH_N"/>
</dbReference>
<evidence type="ECO:0000313" key="7">
    <source>
        <dbReference type="Proteomes" id="UP000215896"/>
    </source>
</evidence>
<keyword evidence="7" id="KW-1185">Reference proteome</keyword>
<gene>
    <name evidence="6" type="ORF">CGZ94_19840</name>
</gene>
<proteinExistence type="inferred from homology"/>
<dbReference type="Gene3D" id="3.40.190.290">
    <property type="match status" value="1"/>
</dbReference>
<comment type="similarity">
    <text evidence="1">Belongs to the LysR transcriptional regulatory family.</text>
</comment>
<dbReference type="InterPro" id="IPR036390">
    <property type="entry name" value="WH_DNA-bd_sf"/>
</dbReference>
<keyword evidence="4" id="KW-0804">Transcription</keyword>
<dbReference type="Gene3D" id="1.10.10.10">
    <property type="entry name" value="Winged helix-like DNA-binding domain superfamily/Winged helix DNA-binding domain"/>
    <property type="match status" value="1"/>
</dbReference>
<dbReference type="PROSITE" id="PS50931">
    <property type="entry name" value="HTH_LYSR"/>
    <property type="match status" value="1"/>
</dbReference>
<evidence type="ECO:0000256" key="1">
    <source>
        <dbReference type="ARBA" id="ARBA00009437"/>
    </source>
</evidence>
<keyword evidence="2" id="KW-0805">Transcription regulation</keyword>
<evidence type="ECO:0000313" key="6">
    <source>
        <dbReference type="EMBL" id="OYO08760.1"/>
    </source>
</evidence>
<sequence>MHSTHGSIYAGRVELTQLRTFAAVARTGSISRAAAELGYSQSALSRQLQALEADLGVPLLERVARGIRLTLHGEALLPHAREVVRSVAQARVDVAEAAEAEVRLRLGSVPSATASLVVPALAVLERTRPRLAVALRQGSASGLIGALAAGELDAAVVLAGPDDRPRPGLVAEPVLTDELRLLAPADHPAAAAGVPVALAELADQTWVEAVGDQGLLRRVAADAGLRPRRVRRAPDHAARVAYVSSGLGLALVPGLLAADLPAGLAAVPLRNAPTRDLVLVRPERAEQPAALAAVREALTGS</sequence>
<dbReference type="OrthoDB" id="9803735at2"/>
<dbReference type="SUPFAM" id="SSF53850">
    <property type="entry name" value="Periplasmic binding protein-like II"/>
    <property type="match status" value="1"/>
</dbReference>
<protein>
    <submittedName>
        <fullName evidence="6">LysR family transcriptional regulator</fullName>
    </submittedName>
</protein>
<dbReference type="InterPro" id="IPR036388">
    <property type="entry name" value="WH-like_DNA-bd_sf"/>
</dbReference>
<dbReference type="FunFam" id="1.10.10.10:FF:000001">
    <property type="entry name" value="LysR family transcriptional regulator"/>
    <property type="match status" value="1"/>
</dbReference>
<dbReference type="PANTHER" id="PTHR30346">
    <property type="entry name" value="TRANSCRIPTIONAL DUAL REGULATOR HCAR-RELATED"/>
    <property type="match status" value="1"/>
</dbReference>
<name>A0A255FYK4_9ACTN</name>
<dbReference type="PANTHER" id="PTHR30346:SF29">
    <property type="entry name" value="LYSR SUBSTRATE-BINDING"/>
    <property type="match status" value="1"/>
</dbReference>
<feature type="domain" description="HTH lysR-type" evidence="5">
    <location>
        <begin position="13"/>
        <end position="70"/>
    </location>
</feature>
<dbReference type="Pfam" id="PF00126">
    <property type="entry name" value="HTH_1"/>
    <property type="match status" value="1"/>
</dbReference>
<reference evidence="6 7" key="1">
    <citation type="submission" date="2017-07" db="EMBL/GenBank/DDBJ databases">
        <title>Draft whole genome sequences of clinical Proprionibacteriaceae strains.</title>
        <authorList>
            <person name="Bernier A.-M."/>
            <person name="Bernard K."/>
            <person name="Domingo M.-C."/>
        </authorList>
    </citation>
    <scope>NUCLEOTIDE SEQUENCE [LARGE SCALE GENOMIC DNA]</scope>
    <source>
        <strain evidence="6 7">NML 030167</strain>
    </source>
</reference>
<dbReference type="EMBL" id="NMVO01000018">
    <property type="protein sequence ID" value="OYO08760.1"/>
    <property type="molecule type" value="Genomic_DNA"/>
</dbReference>